<evidence type="ECO:0000256" key="4">
    <source>
        <dbReference type="ARBA" id="ARBA00022598"/>
    </source>
</evidence>
<gene>
    <name evidence="7" type="primary">murD</name>
    <name evidence="11" type="ORF">A2625_02350</name>
</gene>
<organism evidence="11 12">
    <name type="scientific">candidate division WOR-1 bacterium RIFCSPHIGHO2_01_FULL_53_15</name>
    <dbReference type="NCBI Taxonomy" id="1802564"/>
    <lineage>
        <taxon>Bacteria</taxon>
        <taxon>Bacillati</taxon>
        <taxon>Saganbacteria</taxon>
    </lineage>
</organism>
<feature type="domain" description="Mur ligase C-terminal" evidence="9">
    <location>
        <begin position="288"/>
        <end position="404"/>
    </location>
</feature>
<dbReference type="GO" id="GO:0051301">
    <property type="term" value="P:cell division"/>
    <property type="evidence" value="ECO:0007669"/>
    <property type="project" value="UniProtKB-KW"/>
</dbReference>
<evidence type="ECO:0000256" key="7">
    <source>
        <dbReference type="HAMAP-Rule" id="MF_00639"/>
    </source>
</evidence>
<evidence type="ECO:0000256" key="1">
    <source>
        <dbReference type="ARBA" id="ARBA00004496"/>
    </source>
</evidence>
<dbReference type="NCBIfam" id="TIGR01087">
    <property type="entry name" value="murD"/>
    <property type="match status" value="1"/>
</dbReference>
<dbReference type="EC" id="6.3.2.9" evidence="7 8"/>
<evidence type="ECO:0000259" key="10">
    <source>
        <dbReference type="Pfam" id="PF08245"/>
    </source>
</evidence>
<dbReference type="InterPro" id="IPR036615">
    <property type="entry name" value="Mur_ligase_C_dom_sf"/>
</dbReference>
<dbReference type="UniPathway" id="UPA00219"/>
<evidence type="ECO:0000256" key="2">
    <source>
        <dbReference type="ARBA" id="ARBA00004752"/>
    </source>
</evidence>
<keyword evidence="7 8" id="KW-0573">Peptidoglycan synthesis</keyword>
<keyword evidence="7 8" id="KW-0131">Cell cycle</keyword>
<dbReference type="Gene3D" id="3.40.1190.10">
    <property type="entry name" value="Mur-like, catalytic domain"/>
    <property type="match status" value="1"/>
</dbReference>
<evidence type="ECO:0000256" key="8">
    <source>
        <dbReference type="RuleBase" id="RU003664"/>
    </source>
</evidence>
<protein>
    <recommendedName>
        <fullName evidence="7 8">UDP-N-acetylmuramoylalanine--D-glutamate ligase</fullName>
        <ecNumber evidence="7 8">6.3.2.9</ecNumber>
    </recommendedName>
    <alternativeName>
        <fullName evidence="7">D-glutamic acid-adding enzyme</fullName>
    </alternativeName>
    <alternativeName>
        <fullName evidence="7">UDP-N-acetylmuramoyl-L-alanyl-D-glutamate synthetase</fullName>
    </alternativeName>
</protein>
<dbReference type="GO" id="GO:0009252">
    <property type="term" value="P:peptidoglycan biosynthetic process"/>
    <property type="evidence" value="ECO:0007669"/>
    <property type="project" value="UniProtKB-UniRule"/>
</dbReference>
<dbReference type="Pfam" id="PF21799">
    <property type="entry name" value="MurD-like_N"/>
    <property type="match status" value="1"/>
</dbReference>
<dbReference type="AlphaFoldDB" id="A0A1F4PZQ4"/>
<dbReference type="GO" id="GO:0008764">
    <property type="term" value="F:UDP-N-acetylmuramoylalanine-D-glutamate ligase activity"/>
    <property type="evidence" value="ECO:0007669"/>
    <property type="project" value="UniProtKB-UniRule"/>
</dbReference>
<dbReference type="InterPro" id="IPR005762">
    <property type="entry name" value="MurD"/>
</dbReference>
<dbReference type="GO" id="GO:0005524">
    <property type="term" value="F:ATP binding"/>
    <property type="evidence" value="ECO:0007669"/>
    <property type="project" value="UniProtKB-UniRule"/>
</dbReference>
<evidence type="ECO:0000313" key="11">
    <source>
        <dbReference type="EMBL" id="OGB89144.1"/>
    </source>
</evidence>
<name>A0A1F4PZQ4_UNCSA</name>
<sequence length="429" mass="46145">MDLKNKKVTIFGLGKSGVASARKLVALGAAVKATDANPTLDIGTIEGLGIEVELGGHSAGFIQGDDLIVVSPGIHLDHPALVEARGKNIPIISEIELASRFITKPIIAVTGTNGKTTTTTLIGEMLRAGGKRIAVAGNIGLPLVDVDDSSLDFVVAEISSYQLESIADFKPWLSVALNIQPDHLERHHTLEGYIKQKARLFMNQTGDDYLVYNQDDPAVVEMVKAARSKLVPFSKAHPEIITLPPEMIKIPGRHNLENALAAAQTAYLCGVKKDVVAEVLRTFPGVEHRIEYVTSISGIEAYNDSKGTNPDSTMVAIETFKGRGIVLILGGRDKGVGLEALAQKVKENVKAVVLIGEAAARFESALKSAGFNEIYQAGFSLDAAVRQAFVLAEPRDVVLLSPACASFDMFHDYEARGRTFKEIVKRIKL</sequence>
<keyword evidence="4 7" id="KW-0436">Ligase</keyword>
<dbReference type="EMBL" id="METM01000029">
    <property type="protein sequence ID" value="OGB89144.1"/>
    <property type="molecule type" value="Genomic_DNA"/>
</dbReference>
<comment type="caution">
    <text evidence="11">The sequence shown here is derived from an EMBL/GenBank/DDBJ whole genome shotgun (WGS) entry which is preliminary data.</text>
</comment>
<comment type="pathway">
    <text evidence="2 7 8">Cell wall biogenesis; peptidoglycan biosynthesis.</text>
</comment>
<dbReference type="InterPro" id="IPR013221">
    <property type="entry name" value="Mur_ligase_cen"/>
</dbReference>
<dbReference type="Gene3D" id="3.40.50.720">
    <property type="entry name" value="NAD(P)-binding Rossmann-like Domain"/>
    <property type="match status" value="1"/>
</dbReference>
<dbReference type="SUPFAM" id="SSF53623">
    <property type="entry name" value="MurD-like peptide ligases, catalytic domain"/>
    <property type="match status" value="1"/>
</dbReference>
<dbReference type="Proteomes" id="UP000178724">
    <property type="component" value="Unassembled WGS sequence"/>
</dbReference>
<accession>A0A1F4PZQ4</accession>
<reference evidence="11 12" key="1">
    <citation type="journal article" date="2016" name="Nat. Commun.">
        <title>Thousands of microbial genomes shed light on interconnected biogeochemical processes in an aquifer system.</title>
        <authorList>
            <person name="Anantharaman K."/>
            <person name="Brown C.T."/>
            <person name="Hug L.A."/>
            <person name="Sharon I."/>
            <person name="Castelle C.J."/>
            <person name="Probst A.J."/>
            <person name="Thomas B.C."/>
            <person name="Singh A."/>
            <person name="Wilkins M.J."/>
            <person name="Karaoz U."/>
            <person name="Brodie E.L."/>
            <person name="Williams K.H."/>
            <person name="Hubbard S.S."/>
            <person name="Banfield J.F."/>
        </authorList>
    </citation>
    <scope>NUCLEOTIDE SEQUENCE [LARGE SCALE GENOMIC DNA]</scope>
</reference>
<keyword evidence="5 7" id="KW-0547">Nucleotide-binding</keyword>
<dbReference type="Pfam" id="PF02875">
    <property type="entry name" value="Mur_ligase_C"/>
    <property type="match status" value="1"/>
</dbReference>
<dbReference type="GO" id="GO:0071555">
    <property type="term" value="P:cell wall organization"/>
    <property type="evidence" value="ECO:0007669"/>
    <property type="project" value="UniProtKB-KW"/>
</dbReference>
<keyword evidence="7 8" id="KW-0132">Cell division</keyword>
<comment type="similarity">
    <text evidence="7">Belongs to the MurCDEF family.</text>
</comment>
<dbReference type="PANTHER" id="PTHR43692">
    <property type="entry name" value="UDP-N-ACETYLMURAMOYLALANINE--D-GLUTAMATE LIGASE"/>
    <property type="match status" value="1"/>
</dbReference>
<keyword evidence="6 7" id="KW-0067">ATP-binding</keyword>
<dbReference type="InterPro" id="IPR004101">
    <property type="entry name" value="Mur_ligase_C"/>
</dbReference>
<feature type="domain" description="Mur ligase central" evidence="10">
    <location>
        <begin position="109"/>
        <end position="264"/>
    </location>
</feature>
<dbReference type="Pfam" id="PF08245">
    <property type="entry name" value="Mur_ligase_M"/>
    <property type="match status" value="1"/>
</dbReference>
<evidence type="ECO:0000256" key="6">
    <source>
        <dbReference type="ARBA" id="ARBA00022840"/>
    </source>
</evidence>
<dbReference type="GO" id="GO:0005737">
    <property type="term" value="C:cytoplasm"/>
    <property type="evidence" value="ECO:0007669"/>
    <property type="project" value="UniProtKB-SubCell"/>
</dbReference>
<comment type="catalytic activity">
    <reaction evidence="7 8">
        <text>UDP-N-acetyl-alpha-D-muramoyl-L-alanine + D-glutamate + ATP = UDP-N-acetyl-alpha-D-muramoyl-L-alanyl-D-glutamate + ADP + phosphate + H(+)</text>
        <dbReference type="Rhea" id="RHEA:16429"/>
        <dbReference type="ChEBI" id="CHEBI:15378"/>
        <dbReference type="ChEBI" id="CHEBI:29986"/>
        <dbReference type="ChEBI" id="CHEBI:30616"/>
        <dbReference type="ChEBI" id="CHEBI:43474"/>
        <dbReference type="ChEBI" id="CHEBI:83898"/>
        <dbReference type="ChEBI" id="CHEBI:83900"/>
        <dbReference type="ChEBI" id="CHEBI:456216"/>
        <dbReference type="EC" id="6.3.2.9"/>
    </reaction>
</comment>
<keyword evidence="7 8" id="KW-0961">Cell wall biogenesis/degradation</keyword>
<dbReference type="Gene3D" id="3.90.190.20">
    <property type="entry name" value="Mur ligase, C-terminal domain"/>
    <property type="match status" value="1"/>
</dbReference>
<evidence type="ECO:0000259" key="9">
    <source>
        <dbReference type="Pfam" id="PF02875"/>
    </source>
</evidence>
<evidence type="ECO:0000256" key="5">
    <source>
        <dbReference type="ARBA" id="ARBA00022741"/>
    </source>
</evidence>
<proteinExistence type="inferred from homology"/>
<dbReference type="SUPFAM" id="SSF51984">
    <property type="entry name" value="MurCD N-terminal domain"/>
    <property type="match status" value="1"/>
</dbReference>
<evidence type="ECO:0000256" key="3">
    <source>
        <dbReference type="ARBA" id="ARBA00022490"/>
    </source>
</evidence>
<dbReference type="SUPFAM" id="SSF53244">
    <property type="entry name" value="MurD-like peptide ligases, peptide-binding domain"/>
    <property type="match status" value="1"/>
</dbReference>
<comment type="subcellular location">
    <subcellularLocation>
        <location evidence="1 7 8">Cytoplasm</location>
    </subcellularLocation>
</comment>
<dbReference type="InterPro" id="IPR036565">
    <property type="entry name" value="Mur-like_cat_sf"/>
</dbReference>
<dbReference type="HAMAP" id="MF_00639">
    <property type="entry name" value="MurD"/>
    <property type="match status" value="1"/>
</dbReference>
<comment type="function">
    <text evidence="7 8">Cell wall formation. Catalyzes the addition of glutamate to the nucleotide precursor UDP-N-acetylmuramoyl-L-alanine (UMA).</text>
</comment>
<dbReference type="GO" id="GO:0008360">
    <property type="term" value="P:regulation of cell shape"/>
    <property type="evidence" value="ECO:0007669"/>
    <property type="project" value="UniProtKB-KW"/>
</dbReference>
<dbReference type="PANTHER" id="PTHR43692:SF1">
    <property type="entry name" value="UDP-N-ACETYLMURAMOYLALANINE--D-GLUTAMATE LIGASE"/>
    <property type="match status" value="1"/>
</dbReference>
<keyword evidence="3 7" id="KW-0963">Cytoplasm</keyword>
<feature type="binding site" evidence="7">
    <location>
        <begin position="111"/>
        <end position="117"/>
    </location>
    <ligand>
        <name>ATP</name>
        <dbReference type="ChEBI" id="CHEBI:30616"/>
    </ligand>
</feature>
<keyword evidence="7 8" id="KW-0133">Cell shape</keyword>
<evidence type="ECO:0000313" key="12">
    <source>
        <dbReference type="Proteomes" id="UP000178724"/>
    </source>
</evidence>